<evidence type="ECO:0000313" key="15">
    <source>
        <dbReference type="EMBL" id="MBD8046440.1"/>
    </source>
</evidence>
<feature type="transmembrane region" description="Helical" evidence="12">
    <location>
        <begin position="36"/>
        <end position="53"/>
    </location>
</feature>
<dbReference type="PANTHER" id="PTHR30433:SF2">
    <property type="entry name" value="MOTILITY PROTEIN A"/>
    <property type="match status" value="1"/>
</dbReference>
<organism evidence="15 16">
    <name type="scientific">Clostridium faecium</name>
    <dbReference type="NCBI Taxonomy" id="2762223"/>
    <lineage>
        <taxon>Bacteria</taxon>
        <taxon>Bacillati</taxon>
        <taxon>Bacillota</taxon>
        <taxon>Clostridia</taxon>
        <taxon>Eubacteriales</taxon>
        <taxon>Clostridiaceae</taxon>
        <taxon>Clostridium</taxon>
    </lineage>
</organism>
<dbReference type="InterPro" id="IPR002898">
    <property type="entry name" value="MotA_ExbB_proton_chnl"/>
</dbReference>
<evidence type="ECO:0000256" key="11">
    <source>
        <dbReference type="ARBA" id="ARBA00023136"/>
    </source>
</evidence>
<proteinExistence type="inferred from homology"/>
<keyword evidence="9 12" id="KW-1133">Transmembrane helix</keyword>
<evidence type="ECO:0000256" key="5">
    <source>
        <dbReference type="ARBA" id="ARBA00022500"/>
    </source>
</evidence>
<evidence type="ECO:0000256" key="7">
    <source>
        <dbReference type="ARBA" id="ARBA00022779"/>
    </source>
</evidence>
<comment type="similarity">
    <text evidence="2">Belongs to the MotA family.</text>
</comment>
<evidence type="ECO:0000256" key="8">
    <source>
        <dbReference type="ARBA" id="ARBA00022781"/>
    </source>
</evidence>
<comment type="subcellular location">
    <subcellularLocation>
        <location evidence="1">Cell membrane</location>
        <topology evidence="1">Multi-pass membrane protein</topology>
    </subcellularLocation>
</comment>
<keyword evidence="8" id="KW-0375">Hydrogen ion transport</keyword>
<feature type="domain" description="MotA/TolQ/ExbB proton channel" evidence="13">
    <location>
        <begin position="103"/>
        <end position="222"/>
    </location>
</feature>
<evidence type="ECO:0000259" key="14">
    <source>
        <dbReference type="Pfam" id="PF20560"/>
    </source>
</evidence>
<sequence length="269" mass="29131">MKKQDLLTVIGLVTAIALMIIGMMGGSSLLIFYDPFSIAITVGGSIGALLISYPMNEIKRLGKVIVETFKEEATSKVDTITLFTNLSRKARREGLLSLEDDISNIEDEFTRKALNMVVDGIEPEAIKEIMQLEITELEKRHEDGSAMLKSLGAYGPAFGMLGTLIGLIQMLSDMDDSSGLMKGMGTALITTFYGSILANIIAIPMAQKLDYKTAQEVNSMEMIIEGVIAIQSGVNPRIVEDKLSAYLSPAEREEAKAKGVTGNEVAENV</sequence>
<name>A0ABR8YQC1_9CLOT</name>
<dbReference type="PROSITE" id="PS01307">
    <property type="entry name" value="MOTA"/>
    <property type="match status" value="1"/>
</dbReference>
<protein>
    <submittedName>
        <fullName evidence="15">Motility protein A</fullName>
    </submittedName>
</protein>
<feature type="transmembrane region" description="Helical" evidence="12">
    <location>
        <begin position="7"/>
        <end position="30"/>
    </location>
</feature>
<feature type="transmembrane region" description="Helical" evidence="12">
    <location>
        <begin position="151"/>
        <end position="171"/>
    </location>
</feature>
<comment type="caution">
    <text evidence="15">The sequence shown here is derived from an EMBL/GenBank/DDBJ whole genome shotgun (WGS) entry which is preliminary data.</text>
</comment>
<keyword evidence="3" id="KW-0813">Transport</keyword>
<dbReference type="Pfam" id="PF01618">
    <property type="entry name" value="MotA_ExbB"/>
    <property type="match status" value="1"/>
</dbReference>
<feature type="transmembrane region" description="Helical" evidence="12">
    <location>
        <begin position="183"/>
        <end position="203"/>
    </location>
</feature>
<dbReference type="EMBL" id="JACSQB010000038">
    <property type="protein sequence ID" value="MBD8046440.1"/>
    <property type="molecule type" value="Genomic_DNA"/>
</dbReference>
<keyword evidence="4" id="KW-1003">Cell membrane</keyword>
<evidence type="ECO:0000259" key="13">
    <source>
        <dbReference type="Pfam" id="PF01618"/>
    </source>
</evidence>
<keyword evidence="11 12" id="KW-0472">Membrane</keyword>
<keyword evidence="6 12" id="KW-0812">Transmembrane</keyword>
<keyword evidence="16" id="KW-1185">Reference proteome</keyword>
<gene>
    <name evidence="15" type="ORF">H9637_05190</name>
</gene>
<dbReference type="Pfam" id="PF20560">
    <property type="entry name" value="MotA_N"/>
    <property type="match status" value="1"/>
</dbReference>
<evidence type="ECO:0000313" key="16">
    <source>
        <dbReference type="Proteomes" id="UP000627166"/>
    </source>
</evidence>
<dbReference type="PANTHER" id="PTHR30433">
    <property type="entry name" value="CHEMOTAXIS PROTEIN MOTA"/>
    <property type="match status" value="1"/>
</dbReference>
<evidence type="ECO:0000256" key="10">
    <source>
        <dbReference type="ARBA" id="ARBA00023065"/>
    </source>
</evidence>
<evidence type="ECO:0000256" key="12">
    <source>
        <dbReference type="SAM" id="Phobius"/>
    </source>
</evidence>
<dbReference type="InterPro" id="IPR000540">
    <property type="entry name" value="Flag_MotA_CS"/>
</dbReference>
<keyword evidence="5" id="KW-0145">Chemotaxis</keyword>
<evidence type="ECO:0000256" key="6">
    <source>
        <dbReference type="ARBA" id="ARBA00022692"/>
    </source>
</evidence>
<evidence type="ECO:0000256" key="3">
    <source>
        <dbReference type="ARBA" id="ARBA00022448"/>
    </source>
</evidence>
<evidence type="ECO:0000256" key="4">
    <source>
        <dbReference type="ARBA" id="ARBA00022475"/>
    </source>
</evidence>
<evidence type="ECO:0000256" key="2">
    <source>
        <dbReference type="ARBA" id="ARBA00008038"/>
    </source>
</evidence>
<dbReference type="InterPro" id="IPR047055">
    <property type="entry name" value="MotA-like"/>
</dbReference>
<evidence type="ECO:0000256" key="9">
    <source>
        <dbReference type="ARBA" id="ARBA00022989"/>
    </source>
</evidence>
<reference evidence="15 16" key="1">
    <citation type="submission" date="2020-08" db="EMBL/GenBank/DDBJ databases">
        <title>A Genomic Blueprint of the Chicken Gut Microbiome.</title>
        <authorList>
            <person name="Gilroy R."/>
            <person name="Ravi A."/>
            <person name="Getino M."/>
            <person name="Pursley I."/>
            <person name="Horton D.L."/>
            <person name="Alikhan N.-F."/>
            <person name="Baker D."/>
            <person name="Gharbi K."/>
            <person name="Hall N."/>
            <person name="Watson M."/>
            <person name="Adriaenssens E.M."/>
            <person name="Foster-Nyarko E."/>
            <person name="Jarju S."/>
            <person name="Secka A."/>
            <person name="Antonio M."/>
            <person name="Oren A."/>
            <person name="Chaudhuri R."/>
            <person name="La Ragione R.M."/>
            <person name="Hildebrand F."/>
            <person name="Pallen M.J."/>
        </authorList>
    </citation>
    <scope>NUCLEOTIDE SEQUENCE [LARGE SCALE GENOMIC DNA]</scope>
    <source>
        <strain evidence="15 16">N37</strain>
    </source>
</reference>
<keyword evidence="10" id="KW-0406">Ion transport</keyword>
<dbReference type="Proteomes" id="UP000627166">
    <property type="component" value="Unassembled WGS sequence"/>
</dbReference>
<keyword evidence="7" id="KW-0283">Flagellar rotation</keyword>
<dbReference type="RefSeq" id="WP_191739411.1">
    <property type="nucleotide sequence ID" value="NZ_JACSQB010000038.1"/>
</dbReference>
<dbReference type="InterPro" id="IPR046786">
    <property type="entry name" value="MotA_N"/>
</dbReference>
<feature type="domain" description="Motility protein A N-terminal" evidence="14">
    <location>
        <begin position="9"/>
        <end position="94"/>
    </location>
</feature>
<accession>A0ABR8YQC1</accession>
<evidence type="ECO:0000256" key="1">
    <source>
        <dbReference type="ARBA" id="ARBA00004651"/>
    </source>
</evidence>